<dbReference type="EMBL" id="JAKOGI010001827">
    <property type="protein sequence ID" value="KAJ8423917.1"/>
    <property type="molecule type" value="Genomic_DNA"/>
</dbReference>
<feature type="compositionally biased region" description="Polar residues" evidence="1">
    <location>
        <begin position="119"/>
        <end position="136"/>
    </location>
</feature>
<feature type="region of interest" description="Disordered" evidence="1">
    <location>
        <begin position="261"/>
        <end position="316"/>
    </location>
</feature>
<feature type="compositionally biased region" description="Low complexity" evidence="1">
    <location>
        <begin position="84"/>
        <end position="97"/>
    </location>
</feature>
<feature type="region of interest" description="Disordered" evidence="1">
    <location>
        <begin position="181"/>
        <end position="211"/>
    </location>
</feature>
<evidence type="ECO:0000313" key="3">
    <source>
        <dbReference type="Proteomes" id="UP001153076"/>
    </source>
</evidence>
<gene>
    <name evidence="2" type="ORF">Cgig2_014319</name>
</gene>
<feature type="region of interest" description="Disordered" evidence="1">
    <location>
        <begin position="50"/>
        <end position="141"/>
    </location>
</feature>
<feature type="compositionally biased region" description="Low complexity" evidence="1">
    <location>
        <begin position="63"/>
        <end position="72"/>
    </location>
</feature>
<protein>
    <submittedName>
        <fullName evidence="2">Uncharacterized protein</fullName>
    </submittedName>
</protein>
<feature type="compositionally biased region" description="Low complexity" evidence="1">
    <location>
        <begin position="299"/>
        <end position="316"/>
    </location>
</feature>
<keyword evidence="3" id="KW-1185">Reference proteome</keyword>
<feature type="compositionally biased region" description="Basic and acidic residues" evidence="1">
    <location>
        <begin position="261"/>
        <end position="279"/>
    </location>
</feature>
<comment type="caution">
    <text evidence="2">The sequence shown here is derived from an EMBL/GenBank/DDBJ whole genome shotgun (WGS) entry which is preliminary data.</text>
</comment>
<accession>A0A9Q1JGI1</accession>
<evidence type="ECO:0000313" key="2">
    <source>
        <dbReference type="EMBL" id="KAJ8423917.1"/>
    </source>
</evidence>
<feature type="compositionally biased region" description="Polar residues" evidence="1">
    <location>
        <begin position="98"/>
        <end position="111"/>
    </location>
</feature>
<organism evidence="2 3">
    <name type="scientific">Carnegiea gigantea</name>
    <dbReference type="NCBI Taxonomy" id="171969"/>
    <lineage>
        <taxon>Eukaryota</taxon>
        <taxon>Viridiplantae</taxon>
        <taxon>Streptophyta</taxon>
        <taxon>Embryophyta</taxon>
        <taxon>Tracheophyta</taxon>
        <taxon>Spermatophyta</taxon>
        <taxon>Magnoliopsida</taxon>
        <taxon>eudicotyledons</taxon>
        <taxon>Gunneridae</taxon>
        <taxon>Pentapetalae</taxon>
        <taxon>Caryophyllales</taxon>
        <taxon>Cactineae</taxon>
        <taxon>Cactaceae</taxon>
        <taxon>Cactoideae</taxon>
        <taxon>Echinocereeae</taxon>
        <taxon>Carnegiea</taxon>
    </lineage>
</organism>
<reference evidence="2" key="1">
    <citation type="submission" date="2022-04" db="EMBL/GenBank/DDBJ databases">
        <title>Carnegiea gigantea Genome sequencing and assembly v2.</title>
        <authorList>
            <person name="Copetti D."/>
            <person name="Sanderson M.J."/>
            <person name="Burquez A."/>
            <person name="Wojciechowski M.F."/>
        </authorList>
    </citation>
    <scope>NUCLEOTIDE SEQUENCE</scope>
    <source>
        <strain evidence="2">SGP5-SGP5p</strain>
        <tissue evidence="2">Aerial part</tissue>
    </source>
</reference>
<evidence type="ECO:0000256" key="1">
    <source>
        <dbReference type="SAM" id="MobiDB-lite"/>
    </source>
</evidence>
<sequence>MVTKNVVVHYKDRIITIVDINLDMYQVIDLFRDVRELAVEQEAELKIRRPLPRAAKEKPNASPSPSSVQPSSKQGDTVLEPVISPRRPSTRSQTSPSKQATVPKTPSSSVQPVEGLSQLILSPTRPLTRSKTSPSITAVVPTTPCSSQAIEGVSQLVGSPRRPLTSDVDKNVEVAVEEYLESDSEDSDFRLDEDEESDEVLLDEESNDNEGLDELDLELDTEQWITLGHEDANGSQSHVIIIMKDYCVQQGITLRKVRNDRRSRTCGRPRDDTGRLLERYKKKRKASTRPVGRPRKNQPTPGTSVGTSTVTVAALT</sequence>
<proteinExistence type="predicted"/>
<dbReference type="Proteomes" id="UP001153076">
    <property type="component" value="Unassembled WGS sequence"/>
</dbReference>
<dbReference type="AlphaFoldDB" id="A0A9Q1JGI1"/>
<name>A0A9Q1JGI1_9CARY</name>
<feature type="compositionally biased region" description="Basic residues" evidence="1">
    <location>
        <begin position="280"/>
        <end position="296"/>
    </location>
</feature>